<dbReference type="PANTHER" id="PTHR13163">
    <property type="entry name" value="SPINAL CORD EXPRESSION PROTEIN 4"/>
    <property type="match status" value="1"/>
</dbReference>
<evidence type="ECO:0000256" key="12">
    <source>
        <dbReference type="ARBA" id="ARBA00024424"/>
    </source>
</evidence>
<evidence type="ECO:0000313" key="14">
    <source>
        <dbReference type="Proteomes" id="UP000694941"/>
    </source>
</evidence>
<dbReference type="GeneID" id="106468507"/>
<evidence type="ECO:0000256" key="11">
    <source>
        <dbReference type="ARBA" id="ARBA00023329"/>
    </source>
</evidence>
<dbReference type="InterPro" id="IPR032808">
    <property type="entry name" value="DoxX"/>
</dbReference>
<keyword evidence="6" id="KW-0256">Endoplasmic reticulum</keyword>
<keyword evidence="5 13" id="KW-0812">Transmembrane</keyword>
<evidence type="ECO:0000256" key="13">
    <source>
        <dbReference type="SAM" id="Phobius"/>
    </source>
</evidence>
<evidence type="ECO:0000256" key="2">
    <source>
        <dbReference type="ARBA" id="ARBA00004541"/>
    </source>
</evidence>
<organism evidence="14 15">
    <name type="scientific">Limulus polyphemus</name>
    <name type="common">Atlantic horseshoe crab</name>
    <dbReference type="NCBI Taxonomy" id="6850"/>
    <lineage>
        <taxon>Eukaryota</taxon>
        <taxon>Metazoa</taxon>
        <taxon>Ecdysozoa</taxon>
        <taxon>Arthropoda</taxon>
        <taxon>Chelicerata</taxon>
        <taxon>Merostomata</taxon>
        <taxon>Xiphosura</taxon>
        <taxon>Limulidae</taxon>
        <taxon>Limulus</taxon>
    </lineage>
</organism>
<comment type="subcellular location">
    <subcellularLocation>
        <location evidence="2">Cytoplasmic vesicle</location>
    </subcellularLocation>
    <subcellularLocation>
        <location evidence="1">Endoplasmic reticulum membrane</location>
        <topology evidence="1">Multi-pass membrane protein</topology>
    </subcellularLocation>
    <subcellularLocation>
        <location evidence="3">Peroxisome membrane</location>
        <topology evidence="3">Multi-pass membrane protein</topology>
    </subcellularLocation>
</comment>
<keyword evidence="8 13" id="KW-0472">Membrane</keyword>
<protein>
    <recommendedName>
        <fullName evidence="12">Novel acetylcholine receptor chaperone</fullName>
    </recommendedName>
</protein>
<evidence type="ECO:0000256" key="1">
    <source>
        <dbReference type="ARBA" id="ARBA00004477"/>
    </source>
</evidence>
<sequence length="168" mass="19102">MKSIVLTTLSVFLGLFFIFVGSMKVTPSINREMHREIRRNFVQYAKVFPFAKALGFKVPSKWMRIVVGWIEVVCGTTLVLIPGNVKQVANVILLVLMLGAFYTHSMLADKFEKTAPSIVFSLMLGCRLVVFYQVRRKERQVMEQEAKVTTYSEPPTVGHLNAKSLKQE</sequence>
<evidence type="ECO:0000256" key="4">
    <source>
        <dbReference type="ARBA" id="ARBA00006679"/>
    </source>
</evidence>
<proteinExistence type="inferred from homology"/>
<keyword evidence="9" id="KW-0576">Peroxisome</keyword>
<feature type="transmembrane region" description="Helical" evidence="13">
    <location>
        <begin position="88"/>
        <end position="108"/>
    </location>
</feature>
<evidence type="ECO:0000256" key="3">
    <source>
        <dbReference type="ARBA" id="ARBA00004585"/>
    </source>
</evidence>
<keyword evidence="11" id="KW-0968">Cytoplasmic vesicle</keyword>
<evidence type="ECO:0000256" key="7">
    <source>
        <dbReference type="ARBA" id="ARBA00022989"/>
    </source>
</evidence>
<gene>
    <name evidence="15" type="primary">LOC106468507</name>
</gene>
<comment type="similarity">
    <text evidence="4">Belongs to the DoxX family.</text>
</comment>
<dbReference type="RefSeq" id="XP_013784391.1">
    <property type="nucleotide sequence ID" value="XM_013928937.2"/>
</dbReference>
<keyword evidence="14" id="KW-1185">Reference proteome</keyword>
<dbReference type="Pfam" id="PF13564">
    <property type="entry name" value="DoxX_2"/>
    <property type="match status" value="1"/>
</dbReference>
<feature type="transmembrane region" description="Helical" evidence="13">
    <location>
        <begin position="62"/>
        <end position="81"/>
    </location>
</feature>
<evidence type="ECO:0000256" key="5">
    <source>
        <dbReference type="ARBA" id="ARBA00022692"/>
    </source>
</evidence>
<evidence type="ECO:0000313" key="15">
    <source>
        <dbReference type="RefSeq" id="XP_013784391.1"/>
    </source>
</evidence>
<accession>A0ABM1BLH0</accession>
<feature type="transmembrane region" description="Helical" evidence="13">
    <location>
        <begin position="114"/>
        <end position="134"/>
    </location>
</feature>
<dbReference type="PANTHER" id="PTHR13163:SF0">
    <property type="entry name" value="NOVEL ACETYLCHOLINE RECEPTOR CHAPERONE"/>
    <property type="match status" value="1"/>
</dbReference>
<evidence type="ECO:0000256" key="6">
    <source>
        <dbReference type="ARBA" id="ARBA00022824"/>
    </source>
</evidence>
<keyword evidence="10" id="KW-0143">Chaperone</keyword>
<dbReference type="Proteomes" id="UP000694941">
    <property type="component" value="Unplaced"/>
</dbReference>
<keyword evidence="7 13" id="KW-1133">Transmembrane helix</keyword>
<evidence type="ECO:0000256" key="8">
    <source>
        <dbReference type="ARBA" id="ARBA00023136"/>
    </source>
</evidence>
<evidence type="ECO:0000256" key="9">
    <source>
        <dbReference type="ARBA" id="ARBA00023140"/>
    </source>
</evidence>
<reference evidence="15" key="1">
    <citation type="submission" date="2025-08" db="UniProtKB">
        <authorList>
            <consortium name="RefSeq"/>
        </authorList>
    </citation>
    <scope>IDENTIFICATION</scope>
    <source>
        <tissue evidence="15">Muscle</tissue>
    </source>
</reference>
<evidence type="ECO:0000256" key="10">
    <source>
        <dbReference type="ARBA" id="ARBA00023186"/>
    </source>
</evidence>
<dbReference type="InterPro" id="IPR040399">
    <property type="entry name" value="TMEM35A/B"/>
</dbReference>
<name>A0ABM1BLH0_LIMPO</name>